<keyword evidence="2" id="KW-1185">Reference proteome</keyword>
<dbReference type="AlphaFoldDB" id="A0A7J7BXE1"/>
<proteinExistence type="predicted"/>
<dbReference type="Proteomes" id="UP000593562">
    <property type="component" value="Unassembled WGS sequence"/>
</dbReference>
<dbReference type="EMBL" id="JAAARO010000022">
    <property type="protein sequence ID" value="KAF5726524.1"/>
    <property type="molecule type" value="Genomic_DNA"/>
</dbReference>
<gene>
    <name evidence="1" type="ORF">HS088_TW22G00202</name>
</gene>
<evidence type="ECO:0000313" key="1">
    <source>
        <dbReference type="EMBL" id="KAF5726524.1"/>
    </source>
</evidence>
<evidence type="ECO:0000313" key="2">
    <source>
        <dbReference type="Proteomes" id="UP000593562"/>
    </source>
</evidence>
<dbReference type="InParanoid" id="A0A7J7BXE1"/>
<dbReference type="FunCoup" id="A0A7J7BXE1">
    <property type="interactions" value="116"/>
</dbReference>
<name>A0A7J7BXE1_TRIWF</name>
<reference evidence="1 2" key="1">
    <citation type="journal article" date="2020" name="Nat. Commun.">
        <title>Genome of Tripterygium wilfordii and identification of cytochrome P450 involved in triptolide biosynthesis.</title>
        <authorList>
            <person name="Tu L."/>
            <person name="Su P."/>
            <person name="Zhang Z."/>
            <person name="Gao L."/>
            <person name="Wang J."/>
            <person name="Hu T."/>
            <person name="Zhou J."/>
            <person name="Zhang Y."/>
            <person name="Zhao Y."/>
            <person name="Liu Y."/>
            <person name="Song Y."/>
            <person name="Tong Y."/>
            <person name="Lu Y."/>
            <person name="Yang J."/>
            <person name="Xu C."/>
            <person name="Jia M."/>
            <person name="Peters R.J."/>
            <person name="Huang L."/>
            <person name="Gao W."/>
        </authorList>
    </citation>
    <scope>NUCLEOTIDE SEQUENCE [LARGE SCALE GENOMIC DNA]</scope>
    <source>
        <strain evidence="2">cv. XIE 37</strain>
        <tissue evidence="1">Leaf</tissue>
    </source>
</reference>
<accession>A0A7J7BXE1</accession>
<comment type="caution">
    <text evidence="1">The sequence shown here is derived from an EMBL/GenBank/DDBJ whole genome shotgun (WGS) entry which is preliminary data.</text>
</comment>
<dbReference type="PANTHER" id="PTHR46371">
    <property type="entry name" value="OS04G0464100 PROTEIN"/>
    <property type="match status" value="1"/>
</dbReference>
<organism evidence="1 2">
    <name type="scientific">Tripterygium wilfordii</name>
    <name type="common">Thunder God vine</name>
    <dbReference type="NCBI Taxonomy" id="458696"/>
    <lineage>
        <taxon>Eukaryota</taxon>
        <taxon>Viridiplantae</taxon>
        <taxon>Streptophyta</taxon>
        <taxon>Embryophyta</taxon>
        <taxon>Tracheophyta</taxon>
        <taxon>Spermatophyta</taxon>
        <taxon>Magnoliopsida</taxon>
        <taxon>eudicotyledons</taxon>
        <taxon>Gunneridae</taxon>
        <taxon>Pentapetalae</taxon>
        <taxon>rosids</taxon>
        <taxon>fabids</taxon>
        <taxon>Celastrales</taxon>
        <taxon>Celastraceae</taxon>
        <taxon>Tripterygium</taxon>
    </lineage>
</organism>
<dbReference type="InterPro" id="IPR044296">
    <property type="entry name" value="HIPP46"/>
</dbReference>
<dbReference type="OrthoDB" id="692882at2759"/>
<sequence length="130" mass="14494">MKQKIVIWVCMNDQQSLCQSLMPTVCFSALNPQSKALKIAVCLPGVEQAALGGTEKDQIEVTGNGIDAVRLTDMLRKKVGFAYLISVTPVGEEKKKEKKEKPQVKPMVCSYGVPHCEIYEMRDPYPCFIL</sequence>
<protein>
    <submittedName>
        <fullName evidence="1">Uncharacterized protein</fullName>
    </submittedName>
</protein>
<dbReference type="Gene3D" id="3.30.70.100">
    <property type="match status" value="1"/>
</dbReference>